<evidence type="ECO:0000313" key="1">
    <source>
        <dbReference type="EMBL" id="NTC29387.1"/>
    </source>
</evidence>
<protein>
    <submittedName>
        <fullName evidence="1">Uncharacterized protein</fullName>
    </submittedName>
</protein>
<reference evidence="1" key="1">
    <citation type="journal article" date="2020" name="Science">
        <title>Unexpected conservation and global transmission of agrobacterial virulence plasmids.</title>
        <authorList>
            <person name="Weisberg A.J."/>
            <person name="Davis E.W. 2nd"/>
            <person name="Tabima J."/>
            <person name="Belcher M.S."/>
            <person name="Miller M."/>
            <person name="Kuo C.H."/>
            <person name="Loper J.E."/>
            <person name="Grunwald N.J."/>
            <person name="Putnam M.L."/>
            <person name="Chang J.H."/>
        </authorList>
    </citation>
    <scope>NUCLEOTIDE SEQUENCE</scope>
    <source>
        <strain evidence="1">17-1853-1a</strain>
    </source>
</reference>
<sequence length="171" mass="19540">MRAFARLRRDYHGKWCTRHPDEASRHQATGVYAFENVRGEQVFLTMEEGDDHNVHAHWALHVPPHLAREFEQELWRWIEIVTGGIKDSNAIRITHPPGAVLRGYVLKGIRAMWAETYKAIAEPQGIIVGGRRSGTSGNLARTKRIRADTLRGIRRRIPARPGKGQENRPNL</sequence>
<proteinExistence type="predicted"/>
<dbReference type="AlphaFoldDB" id="A0AA44F4U6"/>
<accession>A0AA44F4U6</accession>
<dbReference type="Proteomes" id="UP000702952">
    <property type="component" value="Unassembled WGS sequence"/>
</dbReference>
<name>A0AA44F4U6_AGRTU</name>
<gene>
    <name evidence="1" type="ORF">G6M46_14705</name>
</gene>
<dbReference type="EMBL" id="JAAMAY010000025">
    <property type="protein sequence ID" value="NTC29387.1"/>
    <property type="molecule type" value="Genomic_DNA"/>
</dbReference>
<organism evidence="1 2">
    <name type="scientific">Agrobacterium tumefaciens</name>
    <dbReference type="NCBI Taxonomy" id="358"/>
    <lineage>
        <taxon>Bacteria</taxon>
        <taxon>Pseudomonadati</taxon>
        <taxon>Pseudomonadota</taxon>
        <taxon>Alphaproteobacteria</taxon>
        <taxon>Hyphomicrobiales</taxon>
        <taxon>Rhizobiaceae</taxon>
        <taxon>Rhizobium/Agrobacterium group</taxon>
        <taxon>Agrobacterium</taxon>
        <taxon>Agrobacterium tumefaciens complex</taxon>
    </lineage>
</organism>
<dbReference type="RefSeq" id="WP_174018962.1">
    <property type="nucleotide sequence ID" value="NZ_JAAMAW010000029.1"/>
</dbReference>
<comment type="caution">
    <text evidence="1">The sequence shown here is derived from an EMBL/GenBank/DDBJ whole genome shotgun (WGS) entry which is preliminary data.</text>
</comment>
<evidence type="ECO:0000313" key="2">
    <source>
        <dbReference type="Proteomes" id="UP000702952"/>
    </source>
</evidence>